<organism evidence="4 5">
    <name type="scientific">Flavobacterium qiangtangense</name>
    <dbReference type="NCBI Taxonomy" id="1442595"/>
    <lineage>
        <taxon>Bacteria</taxon>
        <taxon>Pseudomonadati</taxon>
        <taxon>Bacteroidota</taxon>
        <taxon>Flavobacteriia</taxon>
        <taxon>Flavobacteriales</taxon>
        <taxon>Flavobacteriaceae</taxon>
        <taxon>Flavobacterium</taxon>
    </lineage>
</organism>
<sequence length="251" mass="26638">MIRLIIFTVTFLFTVLASAQVSENRNVSNFSKIKVSTSIDLVFTQDSKTSVKVEADDAERLQAIVTKVSGNTLEIYVDSKNLKGKKNRNFKTLKVWVSAPSVDSFQASSSSSIALKNGIEVKTANIEVSSSADFKGKIKADEINLSVSSSGALKSTVSSKKLNVEVNSSAEAILLGTAENTNVSASSSADFQGRELTVKNAIVEVSSSAEVVLTITESLKAKATSSGSVSYYGNPKNVESEKNSSGSITKN</sequence>
<evidence type="ECO:0000259" key="3">
    <source>
        <dbReference type="Pfam" id="PF10988"/>
    </source>
</evidence>
<dbReference type="InterPro" id="IPR021255">
    <property type="entry name" value="DUF2807"/>
</dbReference>
<evidence type="ECO:0000256" key="2">
    <source>
        <dbReference type="SAM" id="SignalP"/>
    </source>
</evidence>
<feature type="chain" id="PRO_5047225941" evidence="2">
    <location>
        <begin position="20"/>
        <end position="251"/>
    </location>
</feature>
<feature type="signal peptide" evidence="2">
    <location>
        <begin position="1"/>
        <end position="19"/>
    </location>
</feature>
<reference evidence="5" key="1">
    <citation type="journal article" date="2019" name="Int. J. Syst. Evol. Microbiol.">
        <title>The Global Catalogue of Microorganisms (GCM) 10K type strain sequencing project: providing services to taxonomists for standard genome sequencing and annotation.</title>
        <authorList>
            <consortium name="The Broad Institute Genomics Platform"/>
            <consortium name="The Broad Institute Genome Sequencing Center for Infectious Disease"/>
            <person name="Wu L."/>
            <person name="Ma J."/>
        </authorList>
    </citation>
    <scope>NUCLEOTIDE SEQUENCE [LARGE SCALE GENOMIC DNA]</scope>
    <source>
        <strain evidence="5">CCUG 49679</strain>
    </source>
</reference>
<dbReference type="Pfam" id="PF10988">
    <property type="entry name" value="DUF2807"/>
    <property type="match status" value="1"/>
</dbReference>
<evidence type="ECO:0000256" key="1">
    <source>
        <dbReference type="SAM" id="MobiDB-lite"/>
    </source>
</evidence>
<comment type="caution">
    <text evidence="4">The sequence shown here is derived from an EMBL/GenBank/DDBJ whole genome shotgun (WGS) entry which is preliminary data.</text>
</comment>
<dbReference type="EMBL" id="JBHSQB010000019">
    <property type="protein sequence ID" value="MFC6098155.1"/>
    <property type="molecule type" value="Genomic_DNA"/>
</dbReference>
<dbReference type="Proteomes" id="UP001596287">
    <property type="component" value="Unassembled WGS sequence"/>
</dbReference>
<name>A0ABW1PR70_9FLAO</name>
<evidence type="ECO:0000313" key="4">
    <source>
        <dbReference type="EMBL" id="MFC6098155.1"/>
    </source>
</evidence>
<dbReference type="RefSeq" id="WP_379793152.1">
    <property type="nucleotide sequence ID" value="NZ_JBHSQB010000019.1"/>
</dbReference>
<dbReference type="Gene3D" id="2.160.20.120">
    <property type="match status" value="1"/>
</dbReference>
<accession>A0ABW1PR70</accession>
<proteinExistence type="predicted"/>
<feature type="region of interest" description="Disordered" evidence="1">
    <location>
        <begin position="226"/>
        <end position="251"/>
    </location>
</feature>
<keyword evidence="2" id="KW-0732">Signal</keyword>
<protein>
    <submittedName>
        <fullName evidence="4">Head GIN domain-containing protein</fullName>
    </submittedName>
</protein>
<keyword evidence="5" id="KW-1185">Reference proteome</keyword>
<feature type="domain" description="Putative auto-transporter adhesin head GIN" evidence="3">
    <location>
        <begin position="29"/>
        <end position="235"/>
    </location>
</feature>
<gene>
    <name evidence="4" type="ORF">ACFPVY_16000</name>
</gene>
<evidence type="ECO:0000313" key="5">
    <source>
        <dbReference type="Proteomes" id="UP001596287"/>
    </source>
</evidence>